<evidence type="ECO:0000313" key="1">
    <source>
        <dbReference type="EMBL" id="KAF0692177.1"/>
    </source>
</evidence>
<dbReference type="EMBL" id="VJMH01005932">
    <property type="protein sequence ID" value="KAF0692177.1"/>
    <property type="molecule type" value="Genomic_DNA"/>
</dbReference>
<sequence>MPAAAPSRLVWLALEAQQAADLRHFDAEWSDYRQHLGDQQTRAITSLHAMHAMTSFTAVNLEATAWGGLLHAHAQQRAAACQLAQPWPPPPLTPSTLRHSQQVKRAVDDFLDHVHVVPLWATAATLQFPDDVP</sequence>
<dbReference type="EMBL" id="CAADRA010005953">
    <property type="protein sequence ID" value="VFT93490.1"/>
    <property type="molecule type" value="Genomic_DNA"/>
</dbReference>
<dbReference type="Proteomes" id="UP000332933">
    <property type="component" value="Unassembled WGS sequence"/>
</dbReference>
<organism evidence="2 3">
    <name type="scientific">Aphanomyces stellatus</name>
    <dbReference type="NCBI Taxonomy" id="120398"/>
    <lineage>
        <taxon>Eukaryota</taxon>
        <taxon>Sar</taxon>
        <taxon>Stramenopiles</taxon>
        <taxon>Oomycota</taxon>
        <taxon>Saprolegniomycetes</taxon>
        <taxon>Saprolegniales</taxon>
        <taxon>Verrucalvaceae</taxon>
        <taxon>Aphanomyces</taxon>
    </lineage>
</organism>
<accession>A0A485L803</accession>
<reference evidence="1" key="2">
    <citation type="submission" date="2019-06" db="EMBL/GenBank/DDBJ databases">
        <title>Genomics analysis of Aphanomyces spp. identifies a new class of oomycete effector associated with host adaptation.</title>
        <authorList>
            <person name="Gaulin E."/>
        </authorList>
    </citation>
    <scope>NUCLEOTIDE SEQUENCE</scope>
    <source>
        <strain evidence="1">CBS 578.67</strain>
    </source>
</reference>
<keyword evidence="3" id="KW-1185">Reference proteome</keyword>
<reference evidence="2 3" key="1">
    <citation type="submission" date="2019-03" db="EMBL/GenBank/DDBJ databases">
        <authorList>
            <person name="Gaulin E."/>
            <person name="Dumas B."/>
        </authorList>
    </citation>
    <scope>NUCLEOTIDE SEQUENCE [LARGE SCALE GENOMIC DNA]</scope>
    <source>
        <strain evidence="2">CBS 568.67</strain>
    </source>
</reference>
<dbReference type="AlphaFoldDB" id="A0A485L803"/>
<evidence type="ECO:0000313" key="2">
    <source>
        <dbReference type="EMBL" id="VFT93490.1"/>
    </source>
</evidence>
<gene>
    <name evidence="2" type="primary">Aste57867_16720</name>
    <name evidence="1" type="ORF">As57867_016663</name>
    <name evidence="2" type="ORF">ASTE57867_16720</name>
</gene>
<evidence type="ECO:0000313" key="3">
    <source>
        <dbReference type="Proteomes" id="UP000332933"/>
    </source>
</evidence>
<protein>
    <submittedName>
        <fullName evidence="2">Aste57867_16720 protein</fullName>
    </submittedName>
</protein>
<name>A0A485L803_9STRA</name>
<proteinExistence type="predicted"/>